<organism evidence="2 3">
    <name type="scientific">Lutibacter maritimus</name>
    <dbReference type="NCBI Taxonomy" id="593133"/>
    <lineage>
        <taxon>Bacteria</taxon>
        <taxon>Pseudomonadati</taxon>
        <taxon>Bacteroidota</taxon>
        <taxon>Flavobacteriia</taxon>
        <taxon>Flavobacteriales</taxon>
        <taxon>Flavobacteriaceae</taxon>
        <taxon>Lutibacter</taxon>
    </lineage>
</organism>
<dbReference type="SUPFAM" id="SSF52540">
    <property type="entry name" value="P-loop containing nucleoside triphosphate hydrolases"/>
    <property type="match status" value="1"/>
</dbReference>
<dbReference type="EMBL" id="FOZP01000001">
    <property type="protein sequence ID" value="SFS31039.1"/>
    <property type="molecule type" value="Genomic_DNA"/>
</dbReference>
<evidence type="ECO:0000313" key="2">
    <source>
        <dbReference type="EMBL" id="SFS31039.1"/>
    </source>
</evidence>
<feature type="domain" description="AAA+ ATPase" evidence="1">
    <location>
        <begin position="58"/>
        <end position="212"/>
    </location>
</feature>
<dbReference type="Proteomes" id="UP000199312">
    <property type="component" value="Unassembled WGS sequence"/>
</dbReference>
<dbReference type="Pfam" id="PF13604">
    <property type="entry name" value="AAA_30"/>
    <property type="match status" value="1"/>
</dbReference>
<dbReference type="Gene3D" id="3.40.50.300">
    <property type="entry name" value="P-loop containing nucleotide triphosphate hydrolases"/>
    <property type="match status" value="2"/>
</dbReference>
<name>A0A1I6NT45_9FLAO</name>
<dbReference type="Pfam" id="PF13538">
    <property type="entry name" value="UvrD_C_2"/>
    <property type="match status" value="1"/>
</dbReference>
<dbReference type="CDD" id="cd18809">
    <property type="entry name" value="SF1_C_RecD"/>
    <property type="match status" value="1"/>
</dbReference>
<gene>
    <name evidence="2" type="ORF">SAMN04488006_0521</name>
</gene>
<dbReference type="InterPro" id="IPR003593">
    <property type="entry name" value="AAA+_ATPase"/>
</dbReference>
<dbReference type="InterPro" id="IPR027417">
    <property type="entry name" value="P-loop_NTPase"/>
</dbReference>
<protein>
    <submittedName>
        <fullName evidence="2">Exodeoxyribonuclease-5</fullName>
    </submittedName>
</protein>
<evidence type="ECO:0000259" key="1">
    <source>
        <dbReference type="SMART" id="SM00382"/>
    </source>
</evidence>
<keyword evidence="3" id="KW-1185">Reference proteome</keyword>
<sequence length="493" mass="56417">MRKTFKHKSICIFEFYYKMIKTTQEFYKNLIENFPFEPTNLQDLLLEKLTDFIFENDSKQLFLIKGYAGTGKTTSISTVVNNLWKAGKKAVLLAPTGRAAKVISGYSGRQAFTIHKKIYHPKKNKSGGVDFTLQTNKHTNTIFIVDEASMIPDSSTNGNLFENSSLLDDLMSYVYSGARCKLVLIGDTAQLPPVKLELSPALDAQKLELNYDKIVTEIELNEVMRQHAESGILVNATDLRYILANNGFSDFKFKLGYPDLIRLIDGYEIEDAINSAYDNFGVEDTAFIVRSNKRANQYNQQIRSKIRGQENEISTGDFVMVVKNNYYWLKESSDAGFIANGDICEILQIFSINELYGFRFAEVKVRMIDYPNQKPFETVLLLDTLTSETPSLSYEESNKLYHEVGKDFAHETSKYKQLLGIKKSKHFNALQVKFSYAVTCHKSQGGQWKTVFIEQPYLPDGQSIPYLRWLYTAVTRAQEKVYLIGFKDDFFVE</sequence>
<reference evidence="3" key="1">
    <citation type="submission" date="2016-10" db="EMBL/GenBank/DDBJ databases">
        <authorList>
            <person name="Varghese N."/>
            <person name="Submissions S."/>
        </authorList>
    </citation>
    <scope>NUCLEOTIDE SEQUENCE [LARGE SCALE GENOMIC DNA]</scope>
    <source>
        <strain evidence="3">DSM 24450</strain>
    </source>
</reference>
<dbReference type="InterPro" id="IPR027785">
    <property type="entry name" value="UvrD-like_helicase_C"/>
</dbReference>
<dbReference type="AlphaFoldDB" id="A0A1I6NT45"/>
<dbReference type="CDD" id="cd17933">
    <property type="entry name" value="DEXSc_RecD-like"/>
    <property type="match status" value="1"/>
</dbReference>
<dbReference type="STRING" id="593133.SAMN04488006_0521"/>
<proteinExistence type="predicted"/>
<dbReference type="InterPro" id="IPR050534">
    <property type="entry name" value="Coronavir_polyprotein_1ab"/>
</dbReference>
<evidence type="ECO:0000313" key="3">
    <source>
        <dbReference type="Proteomes" id="UP000199312"/>
    </source>
</evidence>
<dbReference type="SMART" id="SM00382">
    <property type="entry name" value="AAA"/>
    <property type="match status" value="1"/>
</dbReference>
<dbReference type="PANTHER" id="PTHR43788">
    <property type="entry name" value="DNA2/NAM7 HELICASE FAMILY MEMBER"/>
    <property type="match status" value="1"/>
</dbReference>
<accession>A0A1I6NT45</accession>